<evidence type="ECO:0000313" key="1">
    <source>
        <dbReference type="EMBL" id="MBE0368268.1"/>
    </source>
</evidence>
<comment type="caution">
    <text evidence="1">The sequence shown here is derived from an EMBL/GenBank/DDBJ whole genome shotgun (WGS) entry which is preliminary data.</text>
</comment>
<accession>A0ABR9EET9</accession>
<proteinExistence type="predicted"/>
<dbReference type="RefSeq" id="WP_192507569.1">
    <property type="nucleotide sequence ID" value="NZ_AQGV01000012.1"/>
</dbReference>
<name>A0ABR9EET9_9GAMM</name>
<organism evidence="1 2">
    <name type="scientific">Pseudoalteromonas aurantia 208</name>
    <dbReference type="NCBI Taxonomy" id="1314867"/>
    <lineage>
        <taxon>Bacteria</taxon>
        <taxon>Pseudomonadati</taxon>
        <taxon>Pseudomonadota</taxon>
        <taxon>Gammaproteobacteria</taxon>
        <taxon>Alteromonadales</taxon>
        <taxon>Pseudoalteromonadaceae</taxon>
        <taxon>Pseudoalteromonas</taxon>
    </lineage>
</organism>
<protein>
    <submittedName>
        <fullName evidence="1">Uncharacterized protein</fullName>
    </submittedName>
</protein>
<keyword evidence="2" id="KW-1185">Reference proteome</keyword>
<dbReference type="EMBL" id="AQGV01000012">
    <property type="protein sequence ID" value="MBE0368268.1"/>
    <property type="molecule type" value="Genomic_DNA"/>
</dbReference>
<gene>
    <name evidence="1" type="ORF">PAUR_a1835</name>
</gene>
<reference evidence="1 2" key="1">
    <citation type="submission" date="2015-03" db="EMBL/GenBank/DDBJ databases">
        <title>Genome sequence of Pseudoalteromonas aurantia.</title>
        <authorList>
            <person name="Xie B.-B."/>
            <person name="Rong J.-C."/>
            <person name="Qin Q.-L."/>
            <person name="Zhang Y.-Z."/>
        </authorList>
    </citation>
    <scope>NUCLEOTIDE SEQUENCE [LARGE SCALE GENOMIC DNA]</scope>
    <source>
        <strain evidence="1 2">208</strain>
    </source>
</reference>
<dbReference type="Proteomes" id="UP000615755">
    <property type="component" value="Unassembled WGS sequence"/>
</dbReference>
<evidence type="ECO:0000313" key="2">
    <source>
        <dbReference type="Proteomes" id="UP000615755"/>
    </source>
</evidence>
<sequence>MNLAMKQLVVIGLVTLGYVLGHVSCSPKHAEKTDCIDTTIGRNGGESIAPAKP</sequence>